<dbReference type="PROSITE" id="PS00211">
    <property type="entry name" value="ABC_TRANSPORTER_1"/>
    <property type="match status" value="1"/>
</dbReference>
<evidence type="ECO:0000256" key="5">
    <source>
        <dbReference type="ARBA" id="ARBA00022840"/>
    </source>
</evidence>
<dbReference type="PIRSF" id="PIRSF039085">
    <property type="entry name" value="ABC_ATPase_HisP"/>
    <property type="match status" value="1"/>
</dbReference>
<dbReference type="Gene3D" id="3.40.50.300">
    <property type="entry name" value="P-loop containing nucleotide triphosphate hydrolases"/>
    <property type="match status" value="1"/>
</dbReference>
<evidence type="ECO:0000313" key="8">
    <source>
        <dbReference type="EMBL" id="MPM31607.1"/>
    </source>
</evidence>
<dbReference type="GO" id="GO:0005886">
    <property type="term" value="C:plasma membrane"/>
    <property type="evidence" value="ECO:0007669"/>
    <property type="project" value="UniProtKB-SubCell"/>
</dbReference>
<dbReference type="GO" id="GO:0016887">
    <property type="term" value="F:ATP hydrolysis activity"/>
    <property type="evidence" value="ECO:0007669"/>
    <property type="project" value="InterPro"/>
</dbReference>
<dbReference type="InterPro" id="IPR003439">
    <property type="entry name" value="ABC_transporter-like_ATP-bd"/>
</dbReference>
<evidence type="ECO:0000256" key="2">
    <source>
        <dbReference type="ARBA" id="ARBA00022448"/>
    </source>
</evidence>
<dbReference type="InterPro" id="IPR027417">
    <property type="entry name" value="P-loop_NTPase"/>
</dbReference>
<feature type="domain" description="ABC transporter" evidence="7">
    <location>
        <begin position="2"/>
        <end position="239"/>
    </location>
</feature>
<dbReference type="PANTHER" id="PTHR43166">
    <property type="entry name" value="AMINO ACID IMPORT ATP-BINDING PROTEIN"/>
    <property type="match status" value="1"/>
</dbReference>
<keyword evidence="6" id="KW-0472">Membrane</keyword>
<evidence type="ECO:0000256" key="4">
    <source>
        <dbReference type="ARBA" id="ARBA00022741"/>
    </source>
</evidence>
<evidence type="ECO:0000256" key="1">
    <source>
        <dbReference type="ARBA" id="ARBA00004202"/>
    </source>
</evidence>
<dbReference type="FunFam" id="3.40.50.300:FF:000020">
    <property type="entry name" value="Amino acid ABC transporter ATP-binding component"/>
    <property type="match status" value="1"/>
</dbReference>
<dbReference type="InterPro" id="IPR003593">
    <property type="entry name" value="AAA+_ATPase"/>
</dbReference>
<dbReference type="Pfam" id="PF00005">
    <property type="entry name" value="ABC_tran"/>
    <property type="match status" value="1"/>
</dbReference>
<dbReference type="InterPro" id="IPR050086">
    <property type="entry name" value="MetN_ABC_transporter-like"/>
</dbReference>
<dbReference type="InterPro" id="IPR017871">
    <property type="entry name" value="ABC_transporter-like_CS"/>
</dbReference>
<dbReference type="GO" id="GO:0005524">
    <property type="term" value="F:ATP binding"/>
    <property type="evidence" value="ECO:0007669"/>
    <property type="project" value="UniProtKB-KW"/>
</dbReference>
<dbReference type="SMART" id="SM00382">
    <property type="entry name" value="AAA"/>
    <property type="match status" value="1"/>
</dbReference>
<dbReference type="CDD" id="cd03262">
    <property type="entry name" value="ABC_HisP_GlnQ"/>
    <property type="match status" value="1"/>
</dbReference>
<keyword evidence="4" id="KW-0547">Nucleotide-binding</keyword>
<keyword evidence="2" id="KW-0813">Transport</keyword>
<gene>
    <name evidence="8" type="primary">yxeO_6</name>
    <name evidence="8" type="ORF">SDC9_78163</name>
</gene>
<name>A0A644YTG6_9ZZZZ</name>
<evidence type="ECO:0000256" key="3">
    <source>
        <dbReference type="ARBA" id="ARBA00022475"/>
    </source>
</evidence>
<dbReference type="PROSITE" id="PS50893">
    <property type="entry name" value="ABC_TRANSPORTER_2"/>
    <property type="match status" value="1"/>
</dbReference>
<dbReference type="EMBL" id="VSSQ01006122">
    <property type="protein sequence ID" value="MPM31607.1"/>
    <property type="molecule type" value="Genomic_DNA"/>
</dbReference>
<dbReference type="GO" id="GO:0015424">
    <property type="term" value="F:ABC-type amino acid transporter activity"/>
    <property type="evidence" value="ECO:0007669"/>
    <property type="project" value="InterPro"/>
</dbReference>
<comment type="subcellular location">
    <subcellularLocation>
        <location evidence="1">Cell membrane</location>
        <topology evidence="1">Peripheral membrane protein</topology>
    </subcellularLocation>
</comment>
<comment type="caution">
    <text evidence="8">The sequence shown here is derived from an EMBL/GenBank/DDBJ whole genome shotgun (WGS) entry which is preliminary data.</text>
</comment>
<organism evidence="8">
    <name type="scientific">bioreactor metagenome</name>
    <dbReference type="NCBI Taxonomy" id="1076179"/>
    <lineage>
        <taxon>unclassified sequences</taxon>
        <taxon>metagenomes</taxon>
        <taxon>ecological metagenomes</taxon>
    </lineage>
</organism>
<dbReference type="InterPro" id="IPR030679">
    <property type="entry name" value="ABC_ATPase_HisP-typ"/>
</dbReference>
<protein>
    <submittedName>
        <fullName evidence="8">Putative amino-acid import ATP-binding protein YxeO</fullName>
        <ecNumber evidence="8">3.6.3.-</ecNumber>
    </submittedName>
</protein>
<evidence type="ECO:0000256" key="6">
    <source>
        <dbReference type="ARBA" id="ARBA00023136"/>
    </source>
</evidence>
<evidence type="ECO:0000259" key="7">
    <source>
        <dbReference type="PROSITE" id="PS50893"/>
    </source>
</evidence>
<keyword evidence="8" id="KW-0378">Hydrolase</keyword>
<dbReference type="SUPFAM" id="SSF52540">
    <property type="entry name" value="P-loop containing nucleoside triphosphate hydrolases"/>
    <property type="match status" value="1"/>
</dbReference>
<dbReference type="PANTHER" id="PTHR43166:SF35">
    <property type="entry name" value="L-CYSTINE IMPORT ATP-BINDING PROTEIN TCYN"/>
    <property type="match status" value="1"/>
</dbReference>
<keyword evidence="5 8" id="KW-0067">ATP-binding</keyword>
<dbReference type="EC" id="3.6.3.-" evidence="8"/>
<reference evidence="8" key="1">
    <citation type="submission" date="2019-08" db="EMBL/GenBank/DDBJ databases">
        <authorList>
            <person name="Kucharzyk K."/>
            <person name="Murdoch R.W."/>
            <person name="Higgins S."/>
            <person name="Loffler F."/>
        </authorList>
    </citation>
    <scope>NUCLEOTIDE SEQUENCE</scope>
</reference>
<proteinExistence type="predicted"/>
<accession>A0A644YTG6</accession>
<keyword evidence="3" id="KW-1003">Cell membrane</keyword>
<sequence length="245" mass="27363">MIEIKSLYKSFGDLKVLKDINLNVKKGEIVAIIGPSGTGKSTLLRCINFLEEADKGKIRIGAIEVDVEKAAKKEIRELRQQTAMVFQSFNLFNNKTVLENIIEALIIVKKENKNQAVEKGLQILEKIGLKDKADSYPSKLSGGQQQRVGIGRAIALNPKVILFDEPTSALDPELVGEVLDLIRELAHEHMTMMIVTHEIAFAKEVADTVVFMDEGRIVETGSPKEIFASPKNQRTEQFLSRFTKQ</sequence>
<dbReference type="AlphaFoldDB" id="A0A644YTG6"/>